<evidence type="ECO:0000256" key="1">
    <source>
        <dbReference type="ARBA" id="ARBA00022729"/>
    </source>
</evidence>
<gene>
    <name evidence="2" type="ORF">B0X71_04305</name>
</gene>
<dbReference type="NCBIfam" id="NF037995">
    <property type="entry name" value="TRAP_S1"/>
    <property type="match status" value="1"/>
</dbReference>
<dbReference type="PROSITE" id="PS51257">
    <property type="entry name" value="PROKAR_LIPOPROTEIN"/>
    <property type="match status" value="1"/>
</dbReference>
<evidence type="ECO:0000313" key="3">
    <source>
        <dbReference type="Proteomes" id="UP000188184"/>
    </source>
</evidence>
<dbReference type="OrthoDB" id="2087at2"/>
<dbReference type="PANTHER" id="PTHR33376:SF2">
    <property type="entry name" value="DICARBOXYLATE-BINDING PERIPLASMIC PROTEIN"/>
    <property type="match status" value="1"/>
</dbReference>
<reference evidence="2 3" key="1">
    <citation type="submission" date="2017-02" db="EMBL/GenBank/DDBJ databases">
        <title>The complete genomic sequence of a novel cold adapted crude oil-degrading bacterium Planococcus qaidamina Y42.</title>
        <authorList>
            <person name="Yang R."/>
        </authorList>
    </citation>
    <scope>NUCLEOTIDE SEQUENCE [LARGE SCALE GENOMIC DNA]</scope>
    <source>
        <strain evidence="2 3">Y42</strain>
    </source>
</reference>
<name>A0A1Q2KXL8_9BACL</name>
<dbReference type="GO" id="GO:0055085">
    <property type="term" value="P:transmembrane transport"/>
    <property type="evidence" value="ECO:0007669"/>
    <property type="project" value="InterPro"/>
</dbReference>
<evidence type="ECO:0000313" key="2">
    <source>
        <dbReference type="EMBL" id="AQQ52412.1"/>
    </source>
</evidence>
<sequence length="334" mass="36670">MKKKMGFVSVMLTGAVALTGCSEEEASGGAEGGEEIYTLQAGHSLPVDHPYQIAFEEMAADIEERTDGQVIIEVFANSEIGAERELVEGLTLGTVDMAVSSTAPITNFVPELEVLDVPFIFQSRDAAVEVLQGEIGDDLAAQMEEQGIILLSWGENGYRHVTNAIRPVETPADLEGLKIRTQENEIHLAAFEALGAQPTPMAWTEALTALQQGVVDAQENPAIVADQFNLYEANQEFMTLTGHVYSVAAFLLSAQTYEELPEDLREIVIEEGQEAGARQRELIIEMEAESLQNLKDQGVQIIEEVDLAPFQEAVQPVYEQIEHEELLNRIIEVQ</sequence>
<dbReference type="GO" id="GO:0030288">
    <property type="term" value="C:outer membrane-bounded periplasmic space"/>
    <property type="evidence" value="ECO:0007669"/>
    <property type="project" value="InterPro"/>
</dbReference>
<dbReference type="InterPro" id="IPR038404">
    <property type="entry name" value="TRAP_DctP_sf"/>
</dbReference>
<dbReference type="Gene3D" id="3.40.190.170">
    <property type="entry name" value="Bacterial extracellular solute-binding protein, family 7"/>
    <property type="match status" value="1"/>
</dbReference>
<dbReference type="PANTHER" id="PTHR33376">
    <property type="match status" value="1"/>
</dbReference>
<proteinExistence type="predicted"/>
<accession>A0A1Q2KXL8</accession>
<protein>
    <submittedName>
        <fullName evidence="2">C4-dicarboxylate ABC transporter substrate-binding protein</fullName>
    </submittedName>
</protein>
<dbReference type="KEGG" id="pmar:B0X71_04305"/>
<dbReference type="RefSeq" id="WP_077588295.1">
    <property type="nucleotide sequence ID" value="NZ_CP019640.1"/>
</dbReference>
<keyword evidence="1" id="KW-0732">Signal</keyword>
<dbReference type="Proteomes" id="UP000188184">
    <property type="component" value="Chromosome"/>
</dbReference>
<organism evidence="2 3">
    <name type="scientific">Planococcus lenghuensis</name>
    <dbReference type="NCBI Taxonomy" id="2213202"/>
    <lineage>
        <taxon>Bacteria</taxon>
        <taxon>Bacillati</taxon>
        <taxon>Bacillota</taxon>
        <taxon>Bacilli</taxon>
        <taxon>Bacillales</taxon>
        <taxon>Caryophanaceae</taxon>
        <taxon>Planococcus</taxon>
    </lineage>
</organism>
<dbReference type="NCBIfam" id="TIGR00787">
    <property type="entry name" value="dctP"/>
    <property type="match status" value="1"/>
</dbReference>
<dbReference type="EMBL" id="CP019640">
    <property type="protein sequence ID" value="AQQ52412.1"/>
    <property type="molecule type" value="Genomic_DNA"/>
</dbReference>
<keyword evidence="3" id="KW-1185">Reference proteome</keyword>
<dbReference type="PIRSF" id="PIRSF006470">
    <property type="entry name" value="DctB"/>
    <property type="match status" value="1"/>
</dbReference>
<dbReference type="CDD" id="cd13675">
    <property type="entry name" value="PBP2_TRAP_SBP_like_5"/>
    <property type="match status" value="1"/>
</dbReference>
<dbReference type="InterPro" id="IPR018389">
    <property type="entry name" value="DctP_fam"/>
</dbReference>
<dbReference type="AlphaFoldDB" id="A0A1Q2KXL8"/>
<dbReference type="GO" id="GO:0030246">
    <property type="term" value="F:carbohydrate binding"/>
    <property type="evidence" value="ECO:0007669"/>
    <property type="project" value="TreeGrafter"/>
</dbReference>
<dbReference type="Pfam" id="PF03480">
    <property type="entry name" value="DctP"/>
    <property type="match status" value="1"/>
</dbReference>
<dbReference type="InterPro" id="IPR004682">
    <property type="entry name" value="TRAP_DctP"/>
</dbReference>